<reference evidence="2" key="2">
    <citation type="submission" date="2020-09" db="EMBL/GenBank/DDBJ databases">
        <authorList>
            <person name="Sun Q."/>
            <person name="Zhou Y."/>
        </authorList>
    </citation>
    <scope>NUCLEOTIDE SEQUENCE</scope>
    <source>
        <strain evidence="2">CGMCC 1.12785</strain>
    </source>
</reference>
<feature type="transmembrane region" description="Helical" evidence="1">
    <location>
        <begin position="122"/>
        <end position="143"/>
    </location>
</feature>
<dbReference type="EMBL" id="BMFY01000006">
    <property type="protein sequence ID" value="GGA14909.1"/>
    <property type="molecule type" value="Genomic_DNA"/>
</dbReference>
<dbReference type="Proteomes" id="UP000616114">
    <property type="component" value="Unassembled WGS sequence"/>
</dbReference>
<comment type="caution">
    <text evidence="2">The sequence shown here is derived from an EMBL/GenBank/DDBJ whole genome shotgun (WGS) entry which is preliminary data.</text>
</comment>
<reference evidence="2" key="1">
    <citation type="journal article" date="2014" name="Int. J. Syst. Evol. Microbiol.">
        <title>Complete genome sequence of Corynebacterium casei LMG S-19264T (=DSM 44701T), isolated from a smear-ripened cheese.</title>
        <authorList>
            <consortium name="US DOE Joint Genome Institute (JGI-PGF)"/>
            <person name="Walter F."/>
            <person name="Albersmeier A."/>
            <person name="Kalinowski J."/>
            <person name="Ruckert C."/>
        </authorList>
    </citation>
    <scope>NUCLEOTIDE SEQUENCE</scope>
    <source>
        <strain evidence="2">CGMCC 1.12785</strain>
    </source>
</reference>
<feature type="transmembrane region" description="Helical" evidence="1">
    <location>
        <begin position="181"/>
        <end position="199"/>
    </location>
</feature>
<protein>
    <recommendedName>
        <fullName evidence="4">DUF998 domain-containing protein</fullName>
    </recommendedName>
</protein>
<feature type="transmembrane region" description="Helical" evidence="1">
    <location>
        <begin position="47"/>
        <end position="67"/>
    </location>
</feature>
<evidence type="ECO:0000313" key="2">
    <source>
        <dbReference type="EMBL" id="GGA14909.1"/>
    </source>
</evidence>
<sequence>MAETGYWAGAAGAVLFVLVFLVDGGTRPGYSPIRHPVSALALGRRGWIQSANFVVTGMAVTAGAITMATSGQAVLLGAAVAVFGLGLVASGIFRMDPMRGYPPGTPEKDPAVFSARHRMHDLAGAVVFLALPAAAAVAAFMLPGLAWRLGSGLLAVGLLIGFGLFGTAWEEDSPRTGALQRALIVPGWLWLAGVFVQYARA</sequence>
<organism evidence="2 3">
    <name type="scientific">Sediminivirga luteola</name>
    <dbReference type="NCBI Taxonomy" id="1774748"/>
    <lineage>
        <taxon>Bacteria</taxon>
        <taxon>Bacillati</taxon>
        <taxon>Actinomycetota</taxon>
        <taxon>Actinomycetes</taxon>
        <taxon>Micrococcales</taxon>
        <taxon>Brevibacteriaceae</taxon>
        <taxon>Sediminivirga</taxon>
    </lineage>
</organism>
<evidence type="ECO:0000313" key="3">
    <source>
        <dbReference type="Proteomes" id="UP000616114"/>
    </source>
</evidence>
<evidence type="ECO:0000256" key="1">
    <source>
        <dbReference type="SAM" id="Phobius"/>
    </source>
</evidence>
<keyword evidence="3" id="KW-1185">Reference proteome</keyword>
<proteinExistence type="predicted"/>
<dbReference type="InterPro" id="IPR009339">
    <property type="entry name" value="DUF998"/>
</dbReference>
<name>A0A8J2XKJ5_9MICO</name>
<dbReference type="AlphaFoldDB" id="A0A8J2XKJ5"/>
<keyword evidence="1" id="KW-0812">Transmembrane</keyword>
<feature type="transmembrane region" description="Helical" evidence="1">
    <location>
        <begin position="6"/>
        <end position="26"/>
    </location>
</feature>
<gene>
    <name evidence="2" type="ORF">GCM10011333_17390</name>
</gene>
<evidence type="ECO:0008006" key="4">
    <source>
        <dbReference type="Google" id="ProtNLM"/>
    </source>
</evidence>
<accession>A0A8J2XKJ5</accession>
<keyword evidence="1" id="KW-0472">Membrane</keyword>
<feature type="transmembrane region" description="Helical" evidence="1">
    <location>
        <begin position="73"/>
        <end position="93"/>
    </location>
</feature>
<feature type="transmembrane region" description="Helical" evidence="1">
    <location>
        <begin position="149"/>
        <end position="169"/>
    </location>
</feature>
<keyword evidence="1" id="KW-1133">Transmembrane helix</keyword>
<dbReference type="Pfam" id="PF06197">
    <property type="entry name" value="DUF998"/>
    <property type="match status" value="1"/>
</dbReference>